<evidence type="ECO:0000256" key="3">
    <source>
        <dbReference type="ARBA" id="ARBA00023125"/>
    </source>
</evidence>
<proteinExistence type="inferred from homology"/>
<comment type="caution">
    <text evidence="6">The sequence shown here is derived from an EMBL/GenBank/DDBJ whole genome shotgun (WGS) entry which is preliminary data.</text>
</comment>
<dbReference type="SUPFAM" id="SSF53850">
    <property type="entry name" value="Periplasmic binding protein-like II"/>
    <property type="match status" value="1"/>
</dbReference>
<dbReference type="SUPFAM" id="SSF46785">
    <property type="entry name" value="Winged helix' DNA-binding domain"/>
    <property type="match status" value="1"/>
</dbReference>
<protein>
    <submittedName>
        <fullName evidence="6">DNA-binding transcriptional regulator, LysR family</fullName>
    </submittedName>
</protein>
<reference evidence="6 7" key="1">
    <citation type="submission" date="2016-10" db="EMBL/GenBank/DDBJ databases">
        <authorList>
            <person name="Varghese N."/>
            <person name="Submissions S."/>
        </authorList>
    </citation>
    <scope>NUCLEOTIDE SEQUENCE [LARGE SCALE GENOMIC DNA]</scope>
    <source>
        <strain evidence="6 7">DSM 26672</strain>
    </source>
</reference>
<name>A0ABY0P5X2_9HYPH</name>
<dbReference type="InterPro" id="IPR036388">
    <property type="entry name" value="WH-like_DNA-bd_sf"/>
</dbReference>
<dbReference type="RefSeq" id="WP_061967170.1">
    <property type="nucleotide sequence ID" value="NZ_FNBZ01000008.1"/>
</dbReference>
<dbReference type="Gene3D" id="3.40.190.10">
    <property type="entry name" value="Periplasmic binding protein-like II"/>
    <property type="match status" value="1"/>
</dbReference>
<evidence type="ECO:0000313" key="6">
    <source>
        <dbReference type="EMBL" id="SDH44119.1"/>
    </source>
</evidence>
<dbReference type="InterPro" id="IPR036390">
    <property type="entry name" value="WH_DNA-bd_sf"/>
</dbReference>
<dbReference type="GO" id="GO:0003677">
    <property type="term" value="F:DNA binding"/>
    <property type="evidence" value="ECO:0007669"/>
    <property type="project" value="UniProtKB-KW"/>
</dbReference>
<dbReference type="InterPro" id="IPR000847">
    <property type="entry name" value="LysR_HTH_N"/>
</dbReference>
<keyword evidence="2" id="KW-0805">Transcription regulation</keyword>
<dbReference type="CDD" id="cd05466">
    <property type="entry name" value="PBP2_LTTR_substrate"/>
    <property type="match status" value="1"/>
</dbReference>
<accession>A0ABY0P5X2</accession>
<evidence type="ECO:0000259" key="5">
    <source>
        <dbReference type="PROSITE" id="PS50931"/>
    </source>
</evidence>
<keyword evidence="7" id="KW-1185">Reference proteome</keyword>
<comment type="similarity">
    <text evidence="1">Belongs to the LysR transcriptional regulatory family.</text>
</comment>
<sequence length="287" mass="31007">MDTELARTFLTVVSAGNFSGAADRLHVSQSTVSTRINVLEEQLRCRLFVRNKAGTTLTAAGHRFQRHAATLVQTVVQAHHDIGLPEGAAGTLAVGGRIGLWEEFLLRWLPSMQRARPDVSIRIESALEPELMHGLIEGRLDIGVMYTPQSRPGLKVEHLFDDRLVMIATDAQSAPEPQSGYVLVDWGSEFQARHSASFPDFGGALLSANVGWLGLQHILEHGGSGYFPARIIAPHLAAGTLHLVEDAPHFIMPAYAISRAGTQDGPQAEALAMIREMAGTLLSIGSP</sequence>
<dbReference type="Gene3D" id="1.10.10.10">
    <property type="entry name" value="Winged helix-like DNA-binding domain superfamily/Winged helix DNA-binding domain"/>
    <property type="match status" value="1"/>
</dbReference>
<evidence type="ECO:0000256" key="2">
    <source>
        <dbReference type="ARBA" id="ARBA00023015"/>
    </source>
</evidence>
<dbReference type="Pfam" id="PF03466">
    <property type="entry name" value="LysR_substrate"/>
    <property type="match status" value="1"/>
</dbReference>
<dbReference type="PANTHER" id="PTHR30126:SF21">
    <property type="entry name" value="TRANSCRIPTIONAL REGULATOR-RELATED"/>
    <property type="match status" value="1"/>
</dbReference>
<evidence type="ECO:0000256" key="1">
    <source>
        <dbReference type="ARBA" id="ARBA00009437"/>
    </source>
</evidence>
<evidence type="ECO:0000256" key="4">
    <source>
        <dbReference type="ARBA" id="ARBA00023163"/>
    </source>
</evidence>
<dbReference type="EMBL" id="FNBZ01000008">
    <property type="protein sequence ID" value="SDH44119.1"/>
    <property type="molecule type" value="Genomic_DNA"/>
</dbReference>
<keyword evidence="3 6" id="KW-0238">DNA-binding</keyword>
<organism evidence="6 7">
    <name type="scientific">Bosea robiniae</name>
    <dbReference type="NCBI Taxonomy" id="1036780"/>
    <lineage>
        <taxon>Bacteria</taxon>
        <taxon>Pseudomonadati</taxon>
        <taxon>Pseudomonadota</taxon>
        <taxon>Alphaproteobacteria</taxon>
        <taxon>Hyphomicrobiales</taxon>
        <taxon>Boseaceae</taxon>
        <taxon>Bosea</taxon>
    </lineage>
</organism>
<dbReference type="Pfam" id="PF00126">
    <property type="entry name" value="HTH_1"/>
    <property type="match status" value="1"/>
</dbReference>
<feature type="domain" description="HTH lysR-type" evidence="5">
    <location>
        <begin position="1"/>
        <end position="58"/>
    </location>
</feature>
<dbReference type="Proteomes" id="UP000199468">
    <property type="component" value="Unassembled WGS sequence"/>
</dbReference>
<gene>
    <name evidence="6" type="ORF">SAMN05421844_108284</name>
</gene>
<evidence type="ECO:0000313" key="7">
    <source>
        <dbReference type="Proteomes" id="UP000199468"/>
    </source>
</evidence>
<dbReference type="PROSITE" id="PS50931">
    <property type="entry name" value="HTH_LYSR"/>
    <property type="match status" value="1"/>
</dbReference>
<dbReference type="PANTHER" id="PTHR30126">
    <property type="entry name" value="HTH-TYPE TRANSCRIPTIONAL REGULATOR"/>
    <property type="match status" value="1"/>
</dbReference>
<dbReference type="InterPro" id="IPR005119">
    <property type="entry name" value="LysR_subst-bd"/>
</dbReference>
<dbReference type="PRINTS" id="PR00039">
    <property type="entry name" value="HTHLYSR"/>
</dbReference>
<keyword evidence="4" id="KW-0804">Transcription</keyword>